<keyword evidence="4 6" id="KW-0505">Motor protein</keyword>
<dbReference type="GO" id="GO:0005524">
    <property type="term" value="F:ATP binding"/>
    <property type="evidence" value="ECO:0007669"/>
    <property type="project" value="UniProtKB-UniRule"/>
</dbReference>
<evidence type="ECO:0000256" key="1">
    <source>
        <dbReference type="ARBA" id="ARBA00022741"/>
    </source>
</evidence>
<keyword evidence="5 6" id="KW-0009">Actin-binding</keyword>
<keyword evidence="2 6" id="KW-0067">ATP-binding</keyword>
<dbReference type="InterPro" id="IPR001609">
    <property type="entry name" value="Myosin_head_motor_dom-like"/>
</dbReference>
<dbReference type="PROSITE" id="PS50096">
    <property type="entry name" value="IQ"/>
    <property type="match status" value="1"/>
</dbReference>
<feature type="domain" description="Myosin motor" evidence="8">
    <location>
        <begin position="1"/>
        <end position="723"/>
    </location>
</feature>
<feature type="region of interest" description="Disordered" evidence="7">
    <location>
        <begin position="551"/>
        <end position="590"/>
    </location>
</feature>
<evidence type="ECO:0000256" key="2">
    <source>
        <dbReference type="ARBA" id="ARBA00022840"/>
    </source>
</evidence>
<keyword evidence="3 6" id="KW-0518">Myosin</keyword>
<dbReference type="Gene3D" id="1.20.120.720">
    <property type="entry name" value="Myosin VI head, motor domain, U50 subdomain"/>
    <property type="match status" value="1"/>
</dbReference>
<dbReference type="SUPFAM" id="SSF52540">
    <property type="entry name" value="P-loop containing nucleoside triphosphate hydrolases"/>
    <property type="match status" value="1"/>
</dbReference>
<dbReference type="PROSITE" id="PS51456">
    <property type="entry name" value="MYOSIN_MOTOR"/>
    <property type="match status" value="1"/>
</dbReference>
<dbReference type="GO" id="GO:0005737">
    <property type="term" value="C:cytoplasm"/>
    <property type="evidence" value="ECO:0007669"/>
    <property type="project" value="TreeGrafter"/>
</dbReference>
<dbReference type="FunFam" id="1.10.10.820:FF:000001">
    <property type="entry name" value="Myosin heavy chain"/>
    <property type="match status" value="1"/>
</dbReference>
<evidence type="ECO:0000259" key="8">
    <source>
        <dbReference type="PROSITE" id="PS51456"/>
    </source>
</evidence>
<feature type="region of interest" description="Actin-binding" evidence="6">
    <location>
        <begin position="608"/>
        <end position="630"/>
    </location>
</feature>
<evidence type="ECO:0000256" key="7">
    <source>
        <dbReference type="SAM" id="MobiDB-lite"/>
    </source>
</evidence>
<dbReference type="InterPro" id="IPR027417">
    <property type="entry name" value="P-loop_NTPase"/>
</dbReference>
<dbReference type="InterPro" id="IPR036961">
    <property type="entry name" value="Kinesin_motor_dom_sf"/>
</dbReference>
<organism evidence="9">
    <name type="scientific">Arcella intermedia</name>
    <dbReference type="NCBI Taxonomy" id="1963864"/>
    <lineage>
        <taxon>Eukaryota</taxon>
        <taxon>Amoebozoa</taxon>
        <taxon>Tubulinea</taxon>
        <taxon>Elardia</taxon>
        <taxon>Arcellinida</taxon>
        <taxon>Sphaerothecina</taxon>
        <taxon>Arcellidae</taxon>
        <taxon>Arcella</taxon>
    </lineage>
</organism>
<evidence type="ECO:0000256" key="3">
    <source>
        <dbReference type="ARBA" id="ARBA00023123"/>
    </source>
</evidence>
<feature type="binding site" evidence="6">
    <location>
        <begin position="92"/>
        <end position="99"/>
    </location>
    <ligand>
        <name>ATP</name>
        <dbReference type="ChEBI" id="CHEBI:30616"/>
    </ligand>
</feature>
<evidence type="ECO:0000313" key="9">
    <source>
        <dbReference type="EMBL" id="NDV29448.1"/>
    </source>
</evidence>
<dbReference type="GO" id="GO:0007015">
    <property type="term" value="P:actin filament organization"/>
    <property type="evidence" value="ECO:0007669"/>
    <property type="project" value="TreeGrafter"/>
</dbReference>
<reference evidence="9" key="1">
    <citation type="journal article" date="2020" name="J. Eukaryot. Microbiol.">
        <title>De novo Sequencing, Assembly and Annotation of the Transcriptome for the Free-Living Testate Amoeba Arcella intermedia.</title>
        <authorList>
            <person name="Ribeiro G.M."/>
            <person name="Porfirio-Sousa A.L."/>
            <person name="Maurer-Alcala X.X."/>
            <person name="Katz L.A."/>
            <person name="Lahr D.J.G."/>
        </authorList>
    </citation>
    <scope>NUCLEOTIDE SEQUENCE</scope>
</reference>
<dbReference type="EMBL" id="GIBP01000479">
    <property type="protein sequence ID" value="NDV29448.1"/>
    <property type="molecule type" value="Transcribed_RNA"/>
</dbReference>
<dbReference type="Gene3D" id="3.40.850.10">
    <property type="entry name" value="Kinesin motor domain"/>
    <property type="match status" value="1"/>
</dbReference>
<dbReference type="Gene3D" id="1.10.10.820">
    <property type="match status" value="1"/>
</dbReference>
<accession>A0A6B2KXX5</accession>
<dbReference type="GO" id="GO:0016459">
    <property type="term" value="C:myosin complex"/>
    <property type="evidence" value="ECO:0007669"/>
    <property type="project" value="UniProtKB-KW"/>
</dbReference>
<dbReference type="GO" id="GO:0000146">
    <property type="term" value="F:microfilament motor activity"/>
    <property type="evidence" value="ECO:0007669"/>
    <property type="project" value="TreeGrafter"/>
</dbReference>
<comment type="similarity">
    <text evidence="6">Belongs to the TRAFAC class myosin-kinesin ATPase superfamily. Myosin family.</text>
</comment>
<feature type="compositionally biased region" description="Polar residues" evidence="7">
    <location>
        <begin position="567"/>
        <end position="590"/>
    </location>
</feature>
<dbReference type="GO" id="GO:0051015">
    <property type="term" value="F:actin filament binding"/>
    <property type="evidence" value="ECO:0007669"/>
    <property type="project" value="TreeGrafter"/>
</dbReference>
<name>A0A6B2KXX5_9EUKA</name>
<dbReference type="SMART" id="SM00242">
    <property type="entry name" value="MYSc"/>
    <property type="match status" value="1"/>
</dbReference>
<keyword evidence="1 6" id="KW-0547">Nucleotide-binding</keyword>
<dbReference type="Gene3D" id="1.20.58.530">
    <property type="match status" value="1"/>
</dbReference>
<proteinExistence type="inferred from homology"/>
<dbReference type="GO" id="GO:0016020">
    <property type="term" value="C:membrane"/>
    <property type="evidence" value="ECO:0007669"/>
    <property type="project" value="TreeGrafter"/>
</dbReference>
<dbReference type="Pfam" id="PF00063">
    <property type="entry name" value="Myosin_head"/>
    <property type="match status" value="1"/>
</dbReference>
<evidence type="ECO:0000256" key="5">
    <source>
        <dbReference type="ARBA" id="ARBA00023203"/>
    </source>
</evidence>
<protein>
    <recommendedName>
        <fullName evidence="8">Myosin motor domain-containing protein</fullName>
    </recommendedName>
</protein>
<sequence length="880" mass="100384">MTKLEQLHESIIIHNIRQRFFKEKIYTFIGPVIVSVNPYKVISELGSHLIPLYQEAPKSEASTLPPHLYAVAQRAYDNMISLDKSQSIIIIGESGAGKTEATKIVLNYLTKASERSEDSSLDIAEMILATNPLLEAFGNAKTVRNDNSSRFGKFIKVLFDGSRIIGASIDNYLLEKTRVVGQAEKERNYHIFYQIINGMTEEEKKKYEILNSEEQYQYLRYGKVPVPKDDALDWNLTKKAFSTLGFTPSELDTIYTILSAILWLGNIDFVTAARDEVSIKDSLPLEKFCQLLGINVISGVVRKALLSRSVQAKGRKSISYVPYSYSQAIANRDALAKRLYSELFNWLVKKLNTQLKQHGDHPDTKFIGVLDIYGFEIFEKNSLEQFCINYANEKLHTLFTNEMFKSEQEEYTSDGVEWRQVDFKDNSGCISLIEKQRGIIDVIQEQCKMGDACNDDTLMASVKRIASPWMEQSRPNEPQNQFKVKHFAGTVSYSAEDFVEKNRDTLNTDMENFMRKCTDALISSFFESEPEPPKESLSLSAQEKYPDALVSPRRSGFFGSRTPGPGSETSTPRNSGYLSRSSTPTPQSAQKIVVKDKKTLSLRFKEDLGKLVDTLNSSGRHYVRCIKPNELKSSKEFHSKKVMEQLTCNGVFETVKIRKAGFSTRLLMETFFSKYWALLKSKDRDSVEALLNELMPNKTEWCLGKTKVFLRDSALSVLDAKLTLIWKNQVIPIQKHIRAYTAQTKYLHMLATRLTQSYIRRRMAIMKLDALVELNDAAIVFQKYIHQKMASDELATLKYIHQQRVKAATVIQRYTRSAFAQRKLDDLKRRLELRKKRASTYGTYYEFTVVNPTATAVLTPSIPINVDSDTDPVYVVVVNK</sequence>
<evidence type="ECO:0000256" key="6">
    <source>
        <dbReference type="PROSITE-ProRule" id="PRU00782"/>
    </source>
</evidence>
<dbReference type="PANTHER" id="PTHR13140:SF706">
    <property type="entry name" value="DILUTE CLASS UNCONVENTIONAL MYOSIN, ISOFORM C"/>
    <property type="match status" value="1"/>
</dbReference>
<dbReference type="PANTHER" id="PTHR13140">
    <property type="entry name" value="MYOSIN"/>
    <property type="match status" value="1"/>
</dbReference>
<dbReference type="PRINTS" id="PR00193">
    <property type="entry name" value="MYOSINHEAVY"/>
</dbReference>
<dbReference type="AlphaFoldDB" id="A0A6B2KXX5"/>
<dbReference type="CDD" id="cd00124">
    <property type="entry name" value="MYSc"/>
    <property type="match status" value="1"/>
</dbReference>
<evidence type="ECO:0000256" key="4">
    <source>
        <dbReference type="ARBA" id="ARBA00023175"/>
    </source>
</evidence>
<dbReference type="Gene3D" id="1.20.5.4820">
    <property type="match status" value="1"/>
</dbReference>